<reference evidence="3 4" key="1">
    <citation type="submission" date="2019-10" db="EMBL/GenBank/DDBJ databases">
        <authorList>
            <person name="Palmer J.M."/>
        </authorList>
    </citation>
    <scope>NUCLEOTIDE SEQUENCE [LARGE SCALE GENOMIC DNA]</scope>
    <source>
        <strain evidence="3 4">TWF694</strain>
    </source>
</reference>
<evidence type="ECO:0000313" key="4">
    <source>
        <dbReference type="Proteomes" id="UP001365542"/>
    </source>
</evidence>
<dbReference type="Proteomes" id="UP001365542">
    <property type="component" value="Unassembled WGS sequence"/>
</dbReference>
<dbReference type="AlphaFoldDB" id="A0AAV9X255"/>
<comment type="caution">
    <text evidence="3">The sequence shown here is derived from an EMBL/GenBank/DDBJ whole genome shotgun (WGS) entry which is preliminary data.</text>
</comment>
<keyword evidence="2" id="KW-1133">Transmembrane helix</keyword>
<name>A0AAV9X255_9PEZI</name>
<protein>
    <submittedName>
        <fullName evidence="3">Uncharacterized protein</fullName>
    </submittedName>
</protein>
<evidence type="ECO:0000313" key="3">
    <source>
        <dbReference type="EMBL" id="KAK6532164.1"/>
    </source>
</evidence>
<feature type="compositionally biased region" description="Polar residues" evidence="1">
    <location>
        <begin position="174"/>
        <end position="191"/>
    </location>
</feature>
<dbReference type="EMBL" id="JAVHJO010000012">
    <property type="protein sequence ID" value="KAK6532164.1"/>
    <property type="molecule type" value="Genomic_DNA"/>
</dbReference>
<accession>A0AAV9X255</accession>
<feature type="transmembrane region" description="Helical" evidence="2">
    <location>
        <begin position="12"/>
        <end position="38"/>
    </location>
</feature>
<evidence type="ECO:0000256" key="1">
    <source>
        <dbReference type="SAM" id="MobiDB-lite"/>
    </source>
</evidence>
<evidence type="ECO:0000256" key="2">
    <source>
        <dbReference type="SAM" id="Phobius"/>
    </source>
</evidence>
<keyword evidence="2" id="KW-0812">Transmembrane</keyword>
<feature type="region of interest" description="Disordered" evidence="1">
    <location>
        <begin position="373"/>
        <end position="434"/>
    </location>
</feature>
<sequence>MPDFPEDPSVGNFVLGTIITILAILIFALVFLVFYFYLHLRRLQRQYDTLLHRPCGDPSLFQRIREQRKSAVLCIADCGGPSGQQADSNCNAACSNSISPRTSSDCPGNFKDDASLNDPEAGESWAIRKVRSMERLTELSNELTPRKEYGDPFVEFPANRGGGATTGHDGKVAPQTNERSTSIVEPGTSRNVPILQKDTKNNNQDLDAAQTPNPSLLVVPTVNKETSARISPESENQGHSFSKWIRGTYRTDNRQCYVKSNTSGYFAASAPKTTINEIPEIPPHARIDSCESSVPNGNVDLHNSEDFESTSKLGFSGLGGSKRRHSDVPRPFLERTFDLSLAFPQPHSHSSRPKHTAPGKIRHYIRNARTHRRFQSSTAGTFPRRSVAAVLSHTGRSLPKSTKRQQEKPKKRPVREEPEAQNLETITECPQIDH</sequence>
<gene>
    <name evidence="3" type="ORF">TWF694_003324</name>
</gene>
<organism evidence="3 4">
    <name type="scientific">Orbilia ellipsospora</name>
    <dbReference type="NCBI Taxonomy" id="2528407"/>
    <lineage>
        <taxon>Eukaryota</taxon>
        <taxon>Fungi</taxon>
        <taxon>Dikarya</taxon>
        <taxon>Ascomycota</taxon>
        <taxon>Pezizomycotina</taxon>
        <taxon>Orbiliomycetes</taxon>
        <taxon>Orbiliales</taxon>
        <taxon>Orbiliaceae</taxon>
        <taxon>Orbilia</taxon>
    </lineage>
</organism>
<keyword evidence="2" id="KW-0472">Membrane</keyword>
<proteinExistence type="predicted"/>
<feature type="region of interest" description="Disordered" evidence="1">
    <location>
        <begin position="142"/>
        <end position="195"/>
    </location>
</feature>
<feature type="compositionally biased region" description="Basic and acidic residues" evidence="1">
    <location>
        <begin position="404"/>
        <end position="418"/>
    </location>
</feature>
<keyword evidence="4" id="KW-1185">Reference proteome</keyword>